<dbReference type="GO" id="GO:0016779">
    <property type="term" value="F:nucleotidyltransferase activity"/>
    <property type="evidence" value="ECO:0007669"/>
    <property type="project" value="UniProtKB-KW"/>
</dbReference>
<gene>
    <name evidence="2" type="ORF">AX774_g1321</name>
</gene>
<protein>
    <submittedName>
        <fullName evidence="2">Phosphopantetheine adenylyltransferase</fullName>
    </submittedName>
</protein>
<dbReference type="PANTHER" id="PTHR10695:SF46">
    <property type="entry name" value="BIFUNCTIONAL COENZYME A SYNTHASE-RELATED"/>
    <property type="match status" value="1"/>
</dbReference>
<dbReference type="EMBL" id="LSSK01000109">
    <property type="protein sequence ID" value="OMH85136.1"/>
    <property type="molecule type" value="Genomic_DNA"/>
</dbReference>
<reference evidence="3" key="1">
    <citation type="submission" date="2017-01" db="EMBL/GenBank/DDBJ databases">
        <authorList>
            <person name="Wang Y."/>
            <person name="White M."/>
            <person name="Kvist S."/>
            <person name="Moncalvo J.-M."/>
        </authorList>
    </citation>
    <scope>NUCLEOTIDE SEQUENCE [LARGE SCALE GENOMIC DNA]</scope>
    <source>
        <strain evidence="3">COL-18-3</strain>
    </source>
</reference>
<name>A0A1R1PVY1_ZANCU</name>
<proteinExistence type="predicted"/>
<dbReference type="InterPro" id="IPR014729">
    <property type="entry name" value="Rossmann-like_a/b/a_fold"/>
</dbReference>
<dbReference type="GO" id="GO:0004140">
    <property type="term" value="F:dephospho-CoA kinase activity"/>
    <property type="evidence" value="ECO:0007669"/>
    <property type="project" value="TreeGrafter"/>
</dbReference>
<organism evidence="2 3">
    <name type="scientific">Zancudomyces culisetae</name>
    <name type="common">Gut fungus</name>
    <name type="synonym">Smittium culisetae</name>
    <dbReference type="NCBI Taxonomy" id="1213189"/>
    <lineage>
        <taxon>Eukaryota</taxon>
        <taxon>Fungi</taxon>
        <taxon>Fungi incertae sedis</taxon>
        <taxon>Zoopagomycota</taxon>
        <taxon>Kickxellomycotina</taxon>
        <taxon>Harpellomycetes</taxon>
        <taxon>Harpellales</taxon>
        <taxon>Legeriomycetaceae</taxon>
        <taxon>Zancudomyces</taxon>
    </lineage>
</organism>
<dbReference type="InterPro" id="IPR004821">
    <property type="entry name" value="Cyt_trans-like"/>
</dbReference>
<dbReference type="GO" id="GO:0015937">
    <property type="term" value="P:coenzyme A biosynthetic process"/>
    <property type="evidence" value="ECO:0007669"/>
    <property type="project" value="TreeGrafter"/>
</dbReference>
<dbReference type="OrthoDB" id="330671at2759"/>
<comment type="caution">
    <text evidence="2">The sequence shown here is derived from an EMBL/GenBank/DDBJ whole genome shotgun (WGS) entry which is preliminary data.</text>
</comment>
<evidence type="ECO:0000313" key="3">
    <source>
        <dbReference type="Proteomes" id="UP000188320"/>
    </source>
</evidence>
<keyword evidence="2" id="KW-0808">Transferase</keyword>
<keyword evidence="2" id="KW-0548">Nucleotidyltransferase</keyword>
<accession>A0A1R1PVY1</accession>
<dbReference type="Gene3D" id="3.40.50.620">
    <property type="entry name" value="HUPs"/>
    <property type="match status" value="1"/>
</dbReference>
<dbReference type="AlphaFoldDB" id="A0A1R1PVY1"/>
<dbReference type="PANTHER" id="PTHR10695">
    <property type="entry name" value="DEPHOSPHO-COA KINASE-RELATED"/>
    <property type="match status" value="1"/>
</dbReference>
<dbReference type="SUPFAM" id="SSF52374">
    <property type="entry name" value="Nucleotidylyl transferase"/>
    <property type="match status" value="1"/>
</dbReference>
<sequence>MRYCYFDLKGQRNEKLSSFDYVIGNEIRNSEKGIMLLFSIHPEDLAGFSDGRGFCELDFIKKDFSSFSKAWAGLQNILSFFYITCLTKAIKCGREDLEFNVVWIEGSRYLSTGKIDKVSKSAIVLNSESSRKRYLNLLKNIRNVFFEIEALEEYTTQYYCIEAVDKEAHNTMDTTLISSISTHDYFSGFGSHVAVGGTFDHIHIGHKILLSMTAYCANSKVTCGLTSDVLLVNKKYKEFLEPYDERKARVLEFLECIRKGVDYNIFYWMMSSQLVPLYDPFGPIVVDETIDTLVVSKETLAGCDKANDIRKEKGMQLMNIVSIELIGFTENGINEKVGVLEKMSSTQARKTLYEKSVE</sequence>
<keyword evidence="3" id="KW-1185">Reference proteome</keyword>
<dbReference type="Proteomes" id="UP000188320">
    <property type="component" value="Unassembled WGS sequence"/>
</dbReference>
<evidence type="ECO:0000259" key="1">
    <source>
        <dbReference type="Pfam" id="PF01467"/>
    </source>
</evidence>
<feature type="domain" description="Cytidyltransferase-like" evidence="1">
    <location>
        <begin position="195"/>
        <end position="324"/>
    </location>
</feature>
<dbReference type="Pfam" id="PF01467">
    <property type="entry name" value="CTP_transf_like"/>
    <property type="match status" value="1"/>
</dbReference>
<evidence type="ECO:0000313" key="2">
    <source>
        <dbReference type="EMBL" id="OMH85136.1"/>
    </source>
</evidence>